<dbReference type="AlphaFoldDB" id="A0A392SFR3"/>
<proteinExistence type="predicted"/>
<sequence>MLLCESLDTSKEIPDKESSWTVIVICNYMDGATLTGSLVPLLV</sequence>
<protein>
    <submittedName>
        <fullName evidence="1">Uncharacterized protein</fullName>
    </submittedName>
</protein>
<name>A0A392SFR3_9FABA</name>
<feature type="non-terminal residue" evidence="1">
    <location>
        <position position="43"/>
    </location>
</feature>
<evidence type="ECO:0000313" key="1">
    <source>
        <dbReference type="EMBL" id="MCI46800.1"/>
    </source>
</evidence>
<evidence type="ECO:0000313" key="2">
    <source>
        <dbReference type="Proteomes" id="UP000265520"/>
    </source>
</evidence>
<dbReference type="EMBL" id="LXQA010362916">
    <property type="protein sequence ID" value="MCI46800.1"/>
    <property type="molecule type" value="Genomic_DNA"/>
</dbReference>
<reference evidence="1 2" key="1">
    <citation type="journal article" date="2018" name="Front. Plant Sci.">
        <title>Red Clover (Trifolium pratense) and Zigzag Clover (T. medium) - A Picture of Genomic Similarities and Differences.</title>
        <authorList>
            <person name="Dluhosova J."/>
            <person name="Istvanek J."/>
            <person name="Nedelnik J."/>
            <person name="Repkova J."/>
        </authorList>
    </citation>
    <scope>NUCLEOTIDE SEQUENCE [LARGE SCALE GENOMIC DNA]</scope>
    <source>
        <strain evidence="2">cv. 10/8</strain>
        <tissue evidence="1">Leaf</tissue>
    </source>
</reference>
<organism evidence="1 2">
    <name type="scientific">Trifolium medium</name>
    <dbReference type="NCBI Taxonomy" id="97028"/>
    <lineage>
        <taxon>Eukaryota</taxon>
        <taxon>Viridiplantae</taxon>
        <taxon>Streptophyta</taxon>
        <taxon>Embryophyta</taxon>
        <taxon>Tracheophyta</taxon>
        <taxon>Spermatophyta</taxon>
        <taxon>Magnoliopsida</taxon>
        <taxon>eudicotyledons</taxon>
        <taxon>Gunneridae</taxon>
        <taxon>Pentapetalae</taxon>
        <taxon>rosids</taxon>
        <taxon>fabids</taxon>
        <taxon>Fabales</taxon>
        <taxon>Fabaceae</taxon>
        <taxon>Papilionoideae</taxon>
        <taxon>50 kb inversion clade</taxon>
        <taxon>NPAAA clade</taxon>
        <taxon>Hologalegina</taxon>
        <taxon>IRL clade</taxon>
        <taxon>Trifolieae</taxon>
        <taxon>Trifolium</taxon>
    </lineage>
</organism>
<comment type="caution">
    <text evidence="1">The sequence shown here is derived from an EMBL/GenBank/DDBJ whole genome shotgun (WGS) entry which is preliminary data.</text>
</comment>
<accession>A0A392SFR3</accession>
<keyword evidence="2" id="KW-1185">Reference proteome</keyword>
<dbReference type="Proteomes" id="UP000265520">
    <property type="component" value="Unassembled WGS sequence"/>
</dbReference>